<feature type="transmembrane region" description="Helical" evidence="1">
    <location>
        <begin position="40"/>
        <end position="61"/>
    </location>
</feature>
<keyword evidence="4" id="KW-1185">Reference proteome</keyword>
<reference evidence="2 5" key="1">
    <citation type="journal article" date="2015" name="Int. J. Syst. Evol. Microbiol.">
        <title>Algibacter amylolyticus sp. nov., isolated from intertidal sediment.</title>
        <authorList>
            <person name="Zhang D.C."/>
            <person name="Wu J."/>
            <person name="Neuner K."/>
            <person name="Yao J."/>
            <person name="Margesin R."/>
        </authorList>
    </citation>
    <scope>NUCLEOTIDE SEQUENCE [LARGE SCALE GENOMIC DNA]</scope>
    <source>
        <strain evidence="2 5">RU-4-M-4</strain>
    </source>
</reference>
<keyword evidence="1" id="KW-0812">Transmembrane</keyword>
<name>A0A5M7AV61_9FLAO</name>
<keyword evidence="1" id="KW-0472">Membrane</keyword>
<reference evidence="2" key="3">
    <citation type="submission" date="2019-09" db="EMBL/GenBank/DDBJ databases">
        <authorList>
            <person name="Zhang D.-C."/>
        </authorList>
    </citation>
    <scope>NUCLEOTIDE SEQUENCE</scope>
    <source>
        <strain evidence="2">RU-4-M-4</strain>
    </source>
</reference>
<accession>A0A5M7AV61</accession>
<reference evidence="3 4" key="2">
    <citation type="submission" date="2019-07" db="EMBL/GenBank/DDBJ databases">
        <title>Algibacter marinivivus sp. nov., isolated from the surface of a marine red alga.</title>
        <authorList>
            <person name="Zhong X."/>
            <person name="Xu W."/>
            <person name="Zhang Y."/>
            <person name="Zhang Q."/>
            <person name="Du Z."/>
        </authorList>
    </citation>
    <scope>NUCLEOTIDE SEQUENCE [LARGE SCALE GENOMIC DNA]</scope>
    <source>
        <strain evidence="3 4">RU-4-M-4</strain>
    </source>
</reference>
<dbReference type="Proteomes" id="UP000315145">
    <property type="component" value="Unassembled WGS sequence"/>
</dbReference>
<dbReference type="OrthoDB" id="1448671at2"/>
<gene>
    <name evidence="2" type="ORF">F2B50_17005</name>
    <name evidence="3" type="ORF">FPF71_17005</name>
</gene>
<comment type="caution">
    <text evidence="2">The sequence shown here is derived from an EMBL/GenBank/DDBJ whole genome shotgun (WGS) entry which is preliminary data.</text>
</comment>
<evidence type="ECO:0000313" key="4">
    <source>
        <dbReference type="Proteomes" id="UP000315145"/>
    </source>
</evidence>
<dbReference type="RefSeq" id="WP_144118129.1">
    <property type="nucleotide sequence ID" value="NZ_JACHGE010000011.1"/>
</dbReference>
<keyword evidence="1" id="KW-1133">Transmembrane helix</keyword>
<dbReference type="EMBL" id="VWRS01000012">
    <property type="protein sequence ID" value="KAA5821202.1"/>
    <property type="molecule type" value="Genomic_DNA"/>
</dbReference>
<feature type="transmembrane region" description="Helical" evidence="1">
    <location>
        <begin position="137"/>
        <end position="154"/>
    </location>
</feature>
<dbReference type="AlphaFoldDB" id="A0A5M7AV61"/>
<evidence type="ECO:0000313" key="5">
    <source>
        <dbReference type="Proteomes" id="UP000322315"/>
    </source>
</evidence>
<evidence type="ECO:0000313" key="3">
    <source>
        <dbReference type="EMBL" id="TSJ72148.1"/>
    </source>
</evidence>
<evidence type="ECO:0000313" key="2">
    <source>
        <dbReference type="EMBL" id="KAA5821202.1"/>
    </source>
</evidence>
<dbReference type="Proteomes" id="UP000322315">
    <property type="component" value="Unassembled WGS sequence"/>
</dbReference>
<feature type="transmembrane region" description="Helical" evidence="1">
    <location>
        <begin position="12"/>
        <end position="34"/>
    </location>
</feature>
<proteinExistence type="predicted"/>
<organism evidence="2 5">
    <name type="scientific">Algibacter amylolyticus</name>
    <dbReference type="NCBI Taxonomy" id="1608400"/>
    <lineage>
        <taxon>Bacteria</taxon>
        <taxon>Pseudomonadati</taxon>
        <taxon>Bacteroidota</taxon>
        <taxon>Flavobacteriia</taxon>
        <taxon>Flavobacteriales</taxon>
        <taxon>Flavobacteriaceae</taxon>
        <taxon>Algibacter</taxon>
    </lineage>
</organism>
<dbReference type="EMBL" id="VMBF01000012">
    <property type="protein sequence ID" value="TSJ72148.1"/>
    <property type="molecule type" value="Genomic_DNA"/>
</dbReference>
<evidence type="ECO:0000256" key="1">
    <source>
        <dbReference type="SAM" id="Phobius"/>
    </source>
</evidence>
<sequence>MRLRIKSTNLTLKIISWIQLIGGITGIGLMAYLMLNTGELSGAILLIFLSGLALFIFSIYAGKRLLCERTKKAGIILSVINQILQIIQFDISGNGLSYSSGIEFLVGIKNNMLSFDFGIIKSSFNMSINTDSTDFEFIINFAAIILIIVLLDIWKEFREENKITMANKELR</sequence>
<protein>
    <submittedName>
        <fullName evidence="2">Uncharacterized protein</fullName>
    </submittedName>
</protein>